<keyword evidence="10" id="KW-1185">Reference proteome</keyword>
<dbReference type="PANTHER" id="PTHR33751:SF9">
    <property type="entry name" value="CYTOCHROME C4"/>
    <property type="match status" value="1"/>
</dbReference>
<gene>
    <name evidence="9" type="ORF">BJN45_10350</name>
</gene>
<dbReference type="GO" id="GO:0046872">
    <property type="term" value="F:metal ion binding"/>
    <property type="evidence" value="ECO:0007669"/>
    <property type="project" value="UniProtKB-KW"/>
</dbReference>
<evidence type="ECO:0000256" key="3">
    <source>
        <dbReference type="ARBA" id="ARBA00022723"/>
    </source>
</evidence>
<evidence type="ECO:0000313" key="10">
    <source>
        <dbReference type="Proteomes" id="UP000187526"/>
    </source>
</evidence>
<dbReference type="GO" id="GO:0020037">
    <property type="term" value="F:heme binding"/>
    <property type="evidence" value="ECO:0007669"/>
    <property type="project" value="InterPro"/>
</dbReference>
<dbReference type="InterPro" id="IPR050597">
    <property type="entry name" value="Cytochrome_c_Oxidase_Subunit"/>
</dbReference>
<keyword evidence="2 6" id="KW-0349">Heme</keyword>
<dbReference type="InterPro" id="IPR036909">
    <property type="entry name" value="Cyt_c-like_dom_sf"/>
</dbReference>
<dbReference type="Gene3D" id="1.10.760.10">
    <property type="entry name" value="Cytochrome c-like domain"/>
    <property type="match status" value="1"/>
</dbReference>
<dbReference type="OrthoDB" id="8526831at2"/>
<feature type="chain" id="PRO_5012277491" evidence="7">
    <location>
        <begin position="22"/>
        <end position="101"/>
    </location>
</feature>
<evidence type="ECO:0000256" key="7">
    <source>
        <dbReference type="SAM" id="SignalP"/>
    </source>
</evidence>
<dbReference type="Pfam" id="PF00034">
    <property type="entry name" value="Cytochrom_C"/>
    <property type="match status" value="1"/>
</dbReference>
<evidence type="ECO:0000256" key="1">
    <source>
        <dbReference type="ARBA" id="ARBA00022448"/>
    </source>
</evidence>
<dbReference type="GO" id="GO:0009055">
    <property type="term" value="F:electron transfer activity"/>
    <property type="evidence" value="ECO:0007669"/>
    <property type="project" value="InterPro"/>
</dbReference>
<evidence type="ECO:0000256" key="4">
    <source>
        <dbReference type="ARBA" id="ARBA00022982"/>
    </source>
</evidence>
<proteinExistence type="predicted"/>
<dbReference type="Proteomes" id="UP000187526">
    <property type="component" value="Unassembled WGS sequence"/>
</dbReference>
<keyword evidence="4" id="KW-0249">Electron transport</keyword>
<name>A0A1R1I536_9RHOO</name>
<dbReference type="AlphaFoldDB" id="A0A1R1I536"/>
<keyword evidence="7" id="KW-0732">Signal</keyword>
<organism evidence="9 10">
    <name type="scientific">Azonexus hydrophilus</name>
    <dbReference type="NCBI Taxonomy" id="418702"/>
    <lineage>
        <taxon>Bacteria</taxon>
        <taxon>Pseudomonadati</taxon>
        <taxon>Pseudomonadota</taxon>
        <taxon>Betaproteobacteria</taxon>
        <taxon>Rhodocyclales</taxon>
        <taxon>Azonexaceae</taxon>
        <taxon>Azonexus</taxon>
    </lineage>
</organism>
<feature type="signal peptide" evidence="7">
    <location>
        <begin position="1"/>
        <end position="21"/>
    </location>
</feature>
<comment type="caution">
    <text evidence="9">The sequence shown here is derived from an EMBL/GenBank/DDBJ whole genome shotgun (WGS) entry which is preliminary data.</text>
</comment>
<feature type="domain" description="Cytochrome c" evidence="8">
    <location>
        <begin position="22"/>
        <end position="101"/>
    </location>
</feature>
<evidence type="ECO:0000259" key="8">
    <source>
        <dbReference type="PROSITE" id="PS51007"/>
    </source>
</evidence>
<evidence type="ECO:0000313" key="9">
    <source>
        <dbReference type="EMBL" id="OMG53813.1"/>
    </source>
</evidence>
<accession>A0A1R1I536</accession>
<evidence type="ECO:0000256" key="5">
    <source>
        <dbReference type="ARBA" id="ARBA00023004"/>
    </source>
</evidence>
<dbReference type="PROSITE" id="PS51007">
    <property type="entry name" value="CYTC"/>
    <property type="match status" value="1"/>
</dbReference>
<dbReference type="SUPFAM" id="SSF46626">
    <property type="entry name" value="Cytochrome c"/>
    <property type="match status" value="1"/>
</dbReference>
<dbReference type="PANTHER" id="PTHR33751">
    <property type="entry name" value="CBB3-TYPE CYTOCHROME C OXIDASE SUBUNIT FIXP"/>
    <property type="match status" value="1"/>
</dbReference>
<evidence type="ECO:0000256" key="2">
    <source>
        <dbReference type="ARBA" id="ARBA00022617"/>
    </source>
</evidence>
<dbReference type="EMBL" id="MTHD01000003">
    <property type="protein sequence ID" value="OMG53813.1"/>
    <property type="molecule type" value="Genomic_DNA"/>
</dbReference>
<dbReference type="STRING" id="418702.BJN45_10350"/>
<protein>
    <submittedName>
        <fullName evidence="9">Cytochrome C</fullName>
    </submittedName>
</protein>
<dbReference type="RefSeq" id="WP_076094897.1">
    <property type="nucleotide sequence ID" value="NZ_MTHD01000003.1"/>
</dbReference>
<keyword evidence="3 6" id="KW-0479">Metal-binding</keyword>
<evidence type="ECO:0000256" key="6">
    <source>
        <dbReference type="PROSITE-ProRule" id="PRU00433"/>
    </source>
</evidence>
<dbReference type="InterPro" id="IPR009056">
    <property type="entry name" value="Cyt_c-like_dom"/>
</dbReference>
<keyword evidence="5 6" id="KW-0408">Iron</keyword>
<reference evidence="9 10" key="1">
    <citation type="submission" date="2016-10" db="EMBL/GenBank/DDBJ databases">
        <title>Alkaliphiles isolated from bioreactors.</title>
        <authorList>
            <person name="Salah Z."/>
            <person name="Rout S.P."/>
            <person name="Humphreys P.N."/>
        </authorList>
    </citation>
    <scope>NUCLEOTIDE SEQUENCE [LARGE SCALE GENOMIC DNA]</scope>
    <source>
        <strain evidence="9 10">ZS02</strain>
    </source>
</reference>
<sequence>MKKLTQVAAACLLAAASTAHAADPNLGRNLAATCANCHGTNGKAVPGAGMDSLAGESKAKLLQKLADFKSGDKPASIMHQISKGYSDEQLALIAEYFAAQK</sequence>
<keyword evidence="1" id="KW-0813">Transport</keyword>